<keyword evidence="8 9" id="KW-0472">Membrane</keyword>
<gene>
    <name evidence="11" type="ORF">ACFONP_11970</name>
</gene>
<protein>
    <submittedName>
        <fullName evidence="11">Type II secretion system protein N</fullName>
    </submittedName>
</protein>
<dbReference type="EMBL" id="JBHRVA010000003">
    <property type="protein sequence ID" value="MFC3303448.1"/>
    <property type="molecule type" value="Genomic_DNA"/>
</dbReference>
<evidence type="ECO:0000256" key="4">
    <source>
        <dbReference type="ARBA" id="ARBA00022519"/>
    </source>
</evidence>
<keyword evidence="5 9" id="KW-0812">Transmembrane</keyword>
<dbReference type="InterPro" id="IPR024961">
    <property type="entry name" value="T2SS_GspC_N"/>
</dbReference>
<dbReference type="SUPFAM" id="SSF50156">
    <property type="entry name" value="PDZ domain-like"/>
    <property type="match status" value="1"/>
</dbReference>
<proteinExistence type="predicted"/>
<dbReference type="RefSeq" id="WP_189576028.1">
    <property type="nucleotide sequence ID" value="NZ_BMXU01000002.1"/>
</dbReference>
<dbReference type="Gene3D" id="2.30.42.10">
    <property type="match status" value="1"/>
</dbReference>
<evidence type="ECO:0000256" key="7">
    <source>
        <dbReference type="ARBA" id="ARBA00022989"/>
    </source>
</evidence>
<reference evidence="12" key="1">
    <citation type="journal article" date="2019" name="Int. J. Syst. Evol. Microbiol.">
        <title>The Global Catalogue of Microorganisms (GCM) 10K type strain sequencing project: providing services to taxonomists for standard genome sequencing and annotation.</title>
        <authorList>
            <consortium name="The Broad Institute Genomics Platform"/>
            <consortium name="The Broad Institute Genome Sequencing Center for Infectious Disease"/>
            <person name="Wu L."/>
            <person name="Ma J."/>
        </authorList>
    </citation>
    <scope>NUCLEOTIDE SEQUENCE [LARGE SCALE GENOMIC DNA]</scope>
    <source>
        <strain evidence="12">KCTC 22245</strain>
    </source>
</reference>
<dbReference type="InterPro" id="IPR036034">
    <property type="entry name" value="PDZ_sf"/>
</dbReference>
<sequence>MVSAPIALSVGVQARTGERARQDKKGIAVLGRQVPESQGRMNGAAFVAALVAVVLLALALVDLVLAIISPISADVRLNEQKRPEQGLAYDLSVLTDGNIFEGAQPSASGPLVLEEELPVTTLQLKLKGTFPSREEGGLSTAIIETPGGQQQRFAEGDQVVRGVTLEKVQDWRVIISRNGTREALLFPSRPELQQEGGEGAPDPSFANPQGDAVPIDVADFVATMPMRGQTMGEIFGPALGVFDRQGIRPRDLPLAVNGEPITAASADWQAILDQAAADGSFILTVQRDDKQEDIILTLPDGMQF</sequence>
<evidence type="ECO:0000256" key="6">
    <source>
        <dbReference type="ARBA" id="ARBA00022927"/>
    </source>
</evidence>
<evidence type="ECO:0000313" key="11">
    <source>
        <dbReference type="EMBL" id="MFC3303448.1"/>
    </source>
</evidence>
<keyword evidence="7 9" id="KW-1133">Transmembrane helix</keyword>
<keyword evidence="12" id="KW-1185">Reference proteome</keyword>
<accession>A0ABV7MDC1</accession>
<dbReference type="Gene3D" id="2.30.30.830">
    <property type="match status" value="1"/>
</dbReference>
<keyword evidence="4" id="KW-0997">Cell inner membrane</keyword>
<comment type="subcellular location">
    <subcellularLocation>
        <location evidence="1">Cell inner membrane</location>
    </subcellularLocation>
</comment>
<evidence type="ECO:0000256" key="9">
    <source>
        <dbReference type="SAM" id="Phobius"/>
    </source>
</evidence>
<evidence type="ECO:0000256" key="1">
    <source>
        <dbReference type="ARBA" id="ARBA00004533"/>
    </source>
</evidence>
<feature type="transmembrane region" description="Helical" evidence="9">
    <location>
        <begin position="44"/>
        <end position="68"/>
    </location>
</feature>
<organism evidence="11 12">
    <name type="scientific">Parvularcula lutaonensis</name>
    <dbReference type="NCBI Taxonomy" id="491923"/>
    <lineage>
        <taxon>Bacteria</taxon>
        <taxon>Pseudomonadati</taxon>
        <taxon>Pseudomonadota</taxon>
        <taxon>Alphaproteobacteria</taxon>
        <taxon>Parvularculales</taxon>
        <taxon>Parvularculaceae</taxon>
        <taxon>Parvularcula</taxon>
    </lineage>
</organism>
<keyword evidence="3" id="KW-1003">Cell membrane</keyword>
<evidence type="ECO:0000259" key="10">
    <source>
        <dbReference type="Pfam" id="PF11356"/>
    </source>
</evidence>
<dbReference type="Proteomes" id="UP001595607">
    <property type="component" value="Unassembled WGS sequence"/>
</dbReference>
<evidence type="ECO:0000313" key="12">
    <source>
        <dbReference type="Proteomes" id="UP001595607"/>
    </source>
</evidence>
<evidence type="ECO:0000256" key="3">
    <source>
        <dbReference type="ARBA" id="ARBA00022475"/>
    </source>
</evidence>
<name>A0ABV7MDC1_9PROT</name>
<evidence type="ECO:0000256" key="2">
    <source>
        <dbReference type="ARBA" id="ARBA00022448"/>
    </source>
</evidence>
<keyword evidence="6" id="KW-0653">Protein transport</keyword>
<comment type="caution">
    <text evidence="11">The sequence shown here is derived from an EMBL/GenBank/DDBJ whole genome shotgun (WGS) entry which is preliminary data.</text>
</comment>
<dbReference type="Pfam" id="PF11356">
    <property type="entry name" value="T2SSC"/>
    <property type="match status" value="1"/>
</dbReference>
<feature type="domain" description="Type II secretion system protein GspC N-terminal" evidence="10">
    <location>
        <begin position="52"/>
        <end position="185"/>
    </location>
</feature>
<keyword evidence="2" id="KW-0813">Transport</keyword>
<evidence type="ECO:0000256" key="8">
    <source>
        <dbReference type="ARBA" id="ARBA00023136"/>
    </source>
</evidence>
<evidence type="ECO:0000256" key="5">
    <source>
        <dbReference type="ARBA" id="ARBA00022692"/>
    </source>
</evidence>